<keyword evidence="2" id="KW-1003">Cell membrane</keyword>
<feature type="transmembrane region" description="Helical" evidence="6">
    <location>
        <begin position="392"/>
        <end position="416"/>
    </location>
</feature>
<keyword evidence="10" id="KW-1185">Reference proteome</keyword>
<evidence type="ECO:0000256" key="1">
    <source>
        <dbReference type="ARBA" id="ARBA00004651"/>
    </source>
</evidence>
<evidence type="ECO:0000313" key="10">
    <source>
        <dbReference type="Proteomes" id="UP000474296"/>
    </source>
</evidence>
<feature type="transmembrane region" description="Helical" evidence="6">
    <location>
        <begin position="301"/>
        <end position="320"/>
    </location>
</feature>
<comment type="subcellular location">
    <subcellularLocation>
        <location evidence="1">Cell membrane</location>
        <topology evidence="1">Multi-pass membrane protein</topology>
    </subcellularLocation>
</comment>
<feature type="domain" description="MacB-like periplasmic core" evidence="8">
    <location>
        <begin position="20"/>
        <end position="251"/>
    </location>
</feature>
<dbReference type="GO" id="GO:0022857">
    <property type="term" value="F:transmembrane transporter activity"/>
    <property type="evidence" value="ECO:0007669"/>
    <property type="project" value="TreeGrafter"/>
</dbReference>
<dbReference type="Pfam" id="PF02687">
    <property type="entry name" value="FtsX"/>
    <property type="match status" value="2"/>
</dbReference>
<dbReference type="InterPro" id="IPR003838">
    <property type="entry name" value="ABC3_permease_C"/>
</dbReference>
<feature type="domain" description="ABC3 transporter permease C-terminal" evidence="7">
    <location>
        <begin position="303"/>
        <end position="421"/>
    </location>
</feature>
<sequence>MFKNYLKIAWRNLQKNKLFTAINIISLSIGLSASFVIGMMIYHDMTFDRFHKDGDRIFRVTTSFSFGSGGQFYNSGVTAPLGETLKDGIQEIGTTAAFFTIYPVKVTSEQVNQAFRNPQGVMLSNGDYFDMFSYNWLAGNKKSALKEPNAVVLSEKRAGKYFPGLLPEEVVGMTTIYNDSIVVTVLGVVENFKERSDLFFEEFISLETANAFGMQDQVFSTNWGGTNSNSQLFVKVNDLEMTASVQQQLDALALEHEDEESKQDGDITSFHLQPLNDIHFSPTYAAYDYSQPQASKSTLKGLFFIALFLLLLGCVNFINLNTAQGFKRSKEVGVRKTLGGSKSQIRYQFLTETFLLTIASALVSILLSMWLLQLFSDFVPASLTANVFTEPMVIAGILALLITVTFIAGFYPAMILSKFKPASAIRNQLAVSNGRIPLRKYLTVFQFAIAQIFVIATLLVGKQINFMMSQDMGIKTDAVVYVDMPWHEKSIEKKERFLNAVKSLPQIQTASIGGRPPASFGYNSAGISYFNDQEEVKLDLQQLFGDTQYADVYGIELLAGRSRLNDTIKEFVINEKAMKLLGFTKPEDALNVQLKISDEVFPVVGVMKDFHQRSLKSGIEPMALVGDGYRNIGFSQFNSVHFSLSGGSETWENTLVSVEKEFENAFPDAEFKLNFMDDMVSRFYLQERKTAKLLKWAMGLSLLISCLGLFGLVIYTTEKRTKEIGIRKILGASLSQLNFLLCKEFLILIGIGFLIAAPVAWYGLDNWLQDFANKTTLSWWIFGISGIAMIALALVIMSAKTIAAANSNPVESLRTE</sequence>
<proteinExistence type="predicted"/>
<dbReference type="RefSeq" id="WP_164031724.1">
    <property type="nucleotide sequence ID" value="NZ_JAABOQ010000003.1"/>
</dbReference>
<evidence type="ECO:0000256" key="6">
    <source>
        <dbReference type="SAM" id="Phobius"/>
    </source>
</evidence>
<organism evidence="9 10">
    <name type="scientific">Spongiivirga citrea</name>
    <dbReference type="NCBI Taxonomy" id="1481457"/>
    <lineage>
        <taxon>Bacteria</taxon>
        <taxon>Pseudomonadati</taxon>
        <taxon>Bacteroidota</taxon>
        <taxon>Flavobacteriia</taxon>
        <taxon>Flavobacteriales</taxon>
        <taxon>Flavobacteriaceae</taxon>
        <taxon>Spongiivirga</taxon>
    </lineage>
</organism>
<dbReference type="GO" id="GO:0005886">
    <property type="term" value="C:plasma membrane"/>
    <property type="evidence" value="ECO:0007669"/>
    <property type="project" value="UniProtKB-SubCell"/>
</dbReference>
<dbReference type="InterPro" id="IPR050250">
    <property type="entry name" value="Macrolide_Exporter_MacB"/>
</dbReference>
<gene>
    <name evidence="9" type="ORF">GWK10_08950</name>
</gene>
<name>A0A6M0CHC5_9FLAO</name>
<dbReference type="PANTHER" id="PTHR30572">
    <property type="entry name" value="MEMBRANE COMPONENT OF TRANSPORTER-RELATED"/>
    <property type="match status" value="1"/>
</dbReference>
<feature type="transmembrane region" description="Helical" evidence="6">
    <location>
        <begin position="349"/>
        <end position="372"/>
    </location>
</feature>
<dbReference type="EMBL" id="JAABOQ010000003">
    <property type="protein sequence ID" value="NER17338.1"/>
    <property type="molecule type" value="Genomic_DNA"/>
</dbReference>
<comment type="caution">
    <text evidence="9">The sequence shown here is derived from an EMBL/GenBank/DDBJ whole genome shotgun (WGS) entry which is preliminary data.</text>
</comment>
<evidence type="ECO:0000259" key="7">
    <source>
        <dbReference type="Pfam" id="PF02687"/>
    </source>
</evidence>
<feature type="domain" description="ABC3 transporter permease C-terminal" evidence="7">
    <location>
        <begin position="698"/>
        <end position="809"/>
    </location>
</feature>
<evidence type="ECO:0000313" key="9">
    <source>
        <dbReference type="EMBL" id="NER17338.1"/>
    </source>
</evidence>
<dbReference type="Proteomes" id="UP000474296">
    <property type="component" value="Unassembled WGS sequence"/>
</dbReference>
<keyword evidence="4 6" id="KW-1133">Transmembrane helix</keyword>
<feature type="transmembrane region" description="Helical" evidence="6">
    <location>
        <begin position="696"/>
        <end position="716"/>
    </location>
</feature>
<keyword evidence="5 6" id="KW-0472">Membrane</keyword>
<dbReference type="AlphaFoldDB" id="A0A6M0CHC5"/>
<evidence type="ECO:0000259" key="8">
    <source>
        <dbReference type="Pfam" id="PF12704"/>
    </source>
</evidence>
<feature type="transmembrane region" description="Helical" evidence="6">
    <location>
        <begin position="777"/>
        <end position="797"/>
    </location>
</feature>
<evidence type="ECO:0000256" key="5">
    <source>
        <dbReference type="ARBA" id="ARBA00023136"/>
    </source>
</evidence>
<evidence type="ECO:0000256" key="2">
    <source>
        <dbReference type="ARBA" id="ARBA00022475"/>
    </source>
</evidence>
<feature type="transmembrane region" description="Helical" evidence="6">
    <location>
        <begin position="21"/>
        <end position="42"/>
    </location>
</feature>
<accession>A0A6M0CHC5</accession>
<protein>
    <submittedName>
        <fullName evidence="9">FtsX-like permease family protein</fullName>
    </submittedName>
</protein>
<dbReference type="PANTHER" id="PTHR30572:SF18">
    <property type="entry name" value="ABC-TYPE MACROLIDE FAMILY EXPORT SYSTEM PERMEASE COMPONENT 2"/>
    <property type="match status" value="1"/>
</dbReference>
<dbReference type="Pfam" id="PF12704">
    <property type="entry name" value="MacB_PCD"/>
    <property type="match status" value="1"/>
</dbReference>
<feature type="transmembrane region" description="Helical" evidence="6">
    <location>
        <begin position="441"/>
        <end position="461"/>
    </location>
</feature>
<keyword evidence="3 6" id="KW-0812">Transmembrane</keyword>
<evidence type="ECO:0000256" key="4">
    <source>
        <dbReference type="ARBA" id="ARBA00022989"/>
    </source>
</evidence>
<reference evidence="9 10" key="1">
    <citation type="submission" date="2020-01" db="EMBL/GenBank/DDBJ databases">
        <title>Spongiivirga citrea KCTC 32990T.</title>
        <authorList>
            <person name="Wang G."/>
        </authorList>
    </citation>
    <scope>NUCLEOTIDE SEQUENCE [LARGE SCALE GENOMIC DNA]</scope>
    <source>
        <strain evidence="9 10">KCTC 32990</strain>
    </source>
</reference>
<dbReference type="InterPro" id="IPR025857">
    <property type="entry name" value="MacB_PCD"/>
</dbReference>
<evidence type="ECO:0000256" key="3">
    <source>
        <dbReference type="ARBA" id="ARBA00022692"/>
    </source>
</evidence>
<feature type="transmembrane region" description="Helical" evidence="6">
    <location>
        <begin position="737"/>
        <end position="757"/>
    </location>
</feature>